<sequence>MSKALEGVKVLELTHVISGPFCGMLLGDLGADVIKAERPKVGEFYREEAQKNEAGISIIYPTYNRNKKGITLNVKAKEAKEIMERLIKETDIFIENYRPGLLKKLGFGYEELKKINPKLIMVSISGFGQSGPYANAPAYDMTIAAISGLMSVNGEPQHPMKTGPAISDFLSGIYGAVGALGALHHREKTGEGQYIDVSMMESAMSVFDAFFAQTHYTGEAPMGMGNRRANYAPVNSFKAKDGYVYIAGSKQSHWESLVKVMGRTDLLADARFITAKDRKKNEGEIEGIVEAWTLTLTMSQLIEKLEEEAIPCAPVKGLREVMVDPHVKARGSLINIPYPGLGDYPTPAFAPKFSSIEVSQNSAPLLGEHNREVYCDILGYTEEEFQALNDTGVI</sequence>
<dbReference type="Gene3D" id="3.30.1540.10">
    <property type="entry name" value="formyl-coa transferase, domain 3"/>
    <property type="match status" value="1"/>
</dbReference>
<dbReference type="AlphaFoldDB" id="A0A940P5W0"/>
<keyword evidence="3" id="KW-1185">Reference proteome</keyword>
<reference evidence="2" key="1">
    <citation type="submission" date="2020-12" db="EMBL/GenBank/DDBJ databases">
        <title>Vagococcus allomyrinae sp. nov. and Enterococcus lavae sp. nov., isolated from the larvae of Allomyrina dichotoma.</title>
        <authorList>
            <person name="Lee S.D."/>
        </authorList>
    </citation>
    <scope>NUCLEOTIDE SEQUENCE</scope>
    <source>
        <strain evidence="2">BWB3-3</strain>
    </source>
</reference>
<dbReference type="SUPFAM" id="SSF89796">
    <property type="entry name" value="CoA-transferase family III (CaiB/BaiF)"/>
    <property type="match status" value="1"/>
</dbReference>
<dbReference type="InterPro" id="IPR050483">
    <property type="entry name" value="CoA-transferase_III_domain"/>
</dbReference>
<dbReference type="RefSeq" id="WP_209527694.1">
    <property type="nucleotide sequence ID" value="NZ_JAEEGA010000006.1"/>
</dbReference>
<organism evidence="2 3">
    <name type="scientific">Vagococcus allomyrinae</name>
    <dbReference type="NCBI Taxonomy" id="2794353"/>
    <lineage>
        <taxon>Bacteria</taxon>
        <taxon>Bacillati</taxon>
        <taxon>Bacillota</taxon>
        <taxon>Bacilli</taxon>
        <taxon>Lactobacillales</taxon>
        <taxon>Enterococcaceae</taxon>
        <taxon>Vagococcus</taxon>
    </lineage>
</organism>
<dbReference type="Proteomes" id="UP000674938">
    <property type="component" value="Unassembled WGS sequence"/>
</dbReference>
<dbReference type="Pfam" id="PF02515">
    <property type="entry name" value="CoA_transf_3"/>
    <property type="match status" value="1"/>
</dbReference>
<proteinExistence type="predicted"/>
<dbReference type="GO" id="GO:0008410">
    <property type="term" value="F:CoA-transferase activity"/>
    <property type="evidence" value="ECO:0007669"/>
    <property type="project" value="TreeGrafter"/>
</dbReference>
<name>A0A940P5W0_9ENTE</name>
<evidence type="ECO:0000313" key="3">
    <source>
        <dbReference type="Proteomes" id="UP000674938"/>
    </source>
</evidence>
<dbReference type="PANTHER" id="PTHR48207">
    <property type="entry name" value="SUCCINATE--HYDROXYMETHYLGLUTARATE COA-TRANSFERASE"/>
    <property type="match status" value="1"/>
</dbReference>
<dbReference type="InterPro" id="IPR023606">
    <property type="entry name" value="CoA-Trfase_III_dom_1_sf"/>
</dbReference>
<accession>A0A940P5W0</accession>
<dbReference type="PANTHER" id="PTHR48207:SF3">
    <property type="entry name" value="SUCCINATE--HYDROXYMETHYLGLUTARATE COA-TRANSFERASE"/>
    <property type="match status" value="1"/>
</dbReference>
<protein>
    <submittedName>
        <fullName evidence="2">CoA transferase</fullName>
    </submittedName>
</protein>
<dbReference type="InterPro" id="IPR044855">
    <property type="entry name" value="CoA-Trfase_III_dom3_sf"/>
</dbReference>
<keyword evidence="1 2" id="KW-0808">Transferase</keyword>
<evidence type="ECO:0000256" key="1">
    <source>
        <dbReference type="ARBA" id="ARBA00022679"/>
    </source>
</evidence>
<dbReference type="Gene3D" id="3.40.50.10540">
    <property type="entry name" value="Crotonobetainyl-coa:carnitine coa-transferase, domain 1"/>
    <property type="match status" value="1"/>
</dbReference>
<dbReference type="EMBL" id="JAEEGA010000006">
    <property type="protein sequence ID" value="MBP1041600.1"/>
    <property type="molecule type" value="Genomic_DNA"/>
</dbReference>
<gene>
    <name evidence="2" type="ORF">I6N95_11335</name>
</gene>
<evidence type="ECO:0000313" key="2">
    <source>
        <dbReference type="EMBL" id="MBP1041600.1"/>
    </source>
</evidence>
<dbReference type="InterPro" id="IPR003673">
    <property type="entry name" value="CoA-Trfase_fam_III"/>
</dbReference>
<comment type="caution">
    <text evidence="2">The sequence shown here is derived from an EMBL/GenBank/DDBJ whole genome shotgun (WGS) entry which is preliminary data.</text>
</comment>